<keyword evidence="3" id="KW-1185">Reference proteome</keyword>
<feature type="compositionally biased region" description="Basic residues" evidence="1">
    <location>
        <begin position="135"/>
        <end position="145"/>
    </location>
</feature>
<gene>
    <name evidence="2" type="ORF">K402DRAFT_188844</name>
</gene>
<evidence type="ECO:0000313" key="2">
    <source>
        <dbReference type="EMBL" id="KAF1982727.1"/>
    </source>
</evidence>
<evidence type="ECO:0000313" key="3">
    <source>
        <dbReference type="Proteomes" id="UP000800041"/>
    </source>
</evidence>
<feature type="compositionally biased region" description="Basic and acidic residues" evidence="1">
    <location>
        <begin position="87"/>
        <end position="99"/>
    </location>
</feature>
<dbReference type="AlphaFoldDB" id="A0A6G1GPP1"/>
<sequence>MAFDCEQQSSSQQASVAIVFNPQVYCEGCNLLLTLSHNRPRLSHHANKMSTFKTRSMATGSPLMTLDDARIRQSQSHRSQAHQSHQSHQESKESKDAKGCHTCTRTRRTRRSPTTELTRAHSQQARRADLDHTKDHRSRSQHTRRAALDHTKYHRSHSQHTHRAAIDHTQGHRAYSQFSQSSPDTHSSFRERRSRKRK</sequence>
<evidence type="ECO:0000256" key="1">
    <source>
        <dbReference type="SAM" id="MobiDB-lite"/>
    </source>
</evidence>
<feature type="compositionally biased region" description="Low complexity" evidence="1">
    <location>
        <begin position="72"/>
        <end position="86"/>
    </location>
</feature>
<proteinExistence type="predicted"/>
<name>A0A6G1GPP1_9PEZI</name>
<feature type="compositionally biased region" description="Basic residues" evidence="1">
    <location>
        <begin position="152"/>
        <end position="163"/>
    </location>
</feature>
<accession>A0A6G1GPP1</accession>
<feature type="compositionally biased region" description="Polar residues" evidence="1">
    <location>
        <begin position="176"/>
        <end position="186"/>
    </location>
</feature>
<dbReference type="EMBL" id="ML977181">
    <property type="protein sequence ID" value="KAF1982727.1"/>
    <property type="molecule type" value="Genomic_DNA"/>
</dbReference>
<protein>
    <submittedName>
        <fullName evidence="2">Uncharacterized protein</fullName>
    </submittedName>
</protein>
<dbReference type="Proteomes" id="UP000800041">
    <property type="component" value="Unassembled WGS sequence"/>
</dbReference>
<feature type="region of interest" description="Disordered" evidence="1">
    <location>
        <begin position="71"/>
        <end position="198"/>
    </location>
</feature>
<organism evidence="2 3">
    <name type="scientific">Aulographum hederae CBS 113979</name>
    <dbReference type="NCBI Taxonomy" id="1176131"/>
    <lineage>
        <taxon>Eukaryota</taxon>
        <taxon>Fungi</taxon>
        <taxon>Dikarya</taxon>
        <taxon>Ascomycota</taxon>
        <taxon>Pezizomycotina</taxon>
        <taxon>Dothideomycetes</taxon>
        <taxon>Pleosporomycetidae</taxon>
        <taxon>Aulographales</taxon>
        <taxon>Aulographaceae</taxon>
    </lineage>
</organism>
<reference evidence="2" key="1">
    <citation type="journal article" date="2020" name="Stud. Mycol.">
        <title>101 Dothideomycetes genomes: a test case for predicting lifestyles and emergence of pathogens.</title>
        <authorList>
            <person name="Haridas S."/>
            <person name="Albert R."/>
            <person name="Binder M."/>
            <person name="Bloem J."/>
            <person name="Labutti K."/>
            <person name="Salamov A."/>
            <person name="Andreopoulos B."/>
            <person name="Baker S."/>
            <person name="Barry K."/>
            <person name="Bills G."/>
            <person name="Bluhm B."/>
            <person name="Cannon C."/>
            <person name="Castanera R."/>
            <person name="Culley D."/>
            <person name="Daum C."/>
            <person name="Ezra D."/>
            <person name="Gonzalez J."/>
            <person name="Henrissat B."/>
            <person name="Kuo A."/>
            <person name="Liang C."/>
            <person name="Lipzen A."/>
            <person name="Lutzoni F."/>
            <person name="Magnuson J."/>
            <person name="Mondo S."/>
            <person name="Nolan M."/>
            <person name="Ohm R."/>
            <person name="Pangilinan J."/>
            <person name="Park H.-J."/>
            <person name="Ramirez L."/>
            <person name="Alfaro M."/>
            <person name="Sun H."/>
            <person name="Tritt A."/>
            <person name="Yoshinaga Y."/>
            <person name="Zwiers L.-H."/>
            <person name="Turgeon B."/>
            <person name="Goodwin S."/>
            <person name="Spatafora J."/>
            <person name="Crous P."/>
            <person name="Grigoriev I."/>
        </authorList>
    </citation>
    <scope>NUCLEOTIDE SEQUENCE</scope>
    <source>
        <strain evidence="2">CBS 113979</strain>
    </source>
</reference>